<feature type="domain" description="HAMP" evidence="12">
    <location>
        <begin position="201"/>
        <end position="253"/>
    </location>
</feature>
<dbReference type="InterPro" id="IPR003594">
    <property type="entry name" value="HATPase_dom"/>
</dbReference>
<dbReference type="EMBL" id="BMED01000006">
    <property type="protein sequence ID" value="GGC96108.1"/>
    <property type="molecule type" value="Genomic_DNA"/>
</dbReference>
<accession>A0A916V1E2</accession>
<dbReference type="InterPro" id="IPR050980">
    <property type="entry name" value="2C_sensor_his_kinase"/>
</dbReference>
<dbReference type="AlphaFoldDB" id="A0A916V1E2"/>
<sequence>MLAKLSFRQLLFAGFLFIALLLSGTSVHALLTLERLTKQSRAVAHQAVQLTEDAQKLAERTVAMERSARQYLVLDDTAFRDIFFDAWQEARNALQALTQAIPDLPQQQVTDWNTQSELAWQVLQEGRQGGKNKLHHNQQELSQAFVRLPEINDQLALAGKREIERRNDQSLSELERQRRLLSGLVAGAMIIAILLALSFGLWLSRPLAQVEVAIERLGENRFDQAIAVSGPADIRKLGRQLDWLRQRLADLEADKARFLRHISHELKTPLAALREGVALLEDEVAGSLSDNQREIARILRQNTASLQTQIEDLLRYNAAEFDAQHLQRTPVNLVQLLHTVIDDQRLQWQARSLQVDVDEKGEARNIVADAEKLGVVLANLLSNAVRFSPSGGAIHFALLYADTGVRIDCMDQGPGVAAADAARIFEPFYQGARQPSGARSGNGIGLSIVQEYIAAHGGQVQLLPANAGAHFRIDLPYEFHLR</sequence>
<dbReference type="InterPro" id="IPR003661">
    <property type="entry name" value="HisK_dim/P_dom"/>
</dbReference>
<evidence type="ECO:0000313" key="13">
    <source>
        <dbReference type="EMBL" id="GGC96108.1"/>
    </source>
</evidence>
<dbReference type="Gene3D" id="6.10.340.10">
    <property type="match status" value="1"/>
</dbReference>
<dbReference type="InterPro" id="IPR005467">
    <property type="entry name" value="His_kinase_dom"/>
</dbReference>
<dbReference type="Gene3D" id="1.10.287.130">
    <property type="match status" value="1"/>
</dbReference>
<dbReference type="InterPro" id="IPR004358">
    <property type="entry name" value="Sig_transdc_His_kin-like_C"/>
</dbReference>
<dbReference type="EC" id="2.7.13.3" evidence="3"/>
<keyword evidence="10" id="KW-1133">Transmembrane helix</keyword>
<dbReference type="SMART" id="SM00304">
    <property type="entry name" value="HAMP"/>
    <property type="match status" value="1"/>
</dbReference>
<dbReference type="Pfam" id="PF02518">
    <property type="entry name" value="HATPase_c"/>
    <property type="match status" value="1"/>
</dbReference>
<dbReference type="Pfam" id="PF00512">
    <property type="entry name" value="HisKA"/>
    <property type="match status" value="1"/>
</dbReference>
<keyword evidence="10" id="KW-0812">Transmembrane</keyword>
<evidence type="ECO:0000256" key="6">
    <source>
        <dbReference type="ARBA" id="ARBA00022679"/>
    </source>
</evidence>
<dbReference type="PROSITE" id="PS50885">
    <property type="entry name" value="HAMP"/>
    <property type="match status" value="1"/>
</dbReference>
<organism evidence="13 14">
    <name type="scientific">Undibacterium terreum</name>
    <dbReference type="NCBI Taxonomy" id="1224302"/>
    <lineage>
        <taxon>Bacteria</taxon>
        <taxon>Pseudomonadati</taxon>
        <taxon>Pseudomonadota</taxon>
        <taxon>Betaproteobacteria</taxon>
        <taxon>Burkholderiales</taxon>
        <taxon>Oxalobacteraceae</taxon>
        <taxon>Undibacterium</taxon>
    </lineage>
</organism>
<comment type="catalytic activity">
    <reaction evidence="1">
        <text>ATP + protein L-histidine = ADP + protein N-phospho-L-histidine.</text>
        <dbReference type="EC" id="2.7.13.3"/>
    </reaction>
</comment>
<keyword evidence="6" id="KW-0808">Transferase</keyword>
<keyword evidence="9" id="KW-0067">ATP-binding</keyword>
<evidence type="ECO:0000256" key="3">
    <source>
        <dbReference type="ARBA" id="ARBA00012438"/>
    </source>
</evidence>
<keyword evidence="14" id="KW-1185">Reference proteome</keyword>
<keyword evidence="4" id="KW-1003">Cell membrane</keyword>
<evidence type="ECO:0000256" key="1">
    <source>
        <dbReference type="ARBA" id="ARBA00000085"/>
    </source>
</evidence>
<evidence type="ECO:0000313" key="14">
    <source>
        <dbReference type="Proteomes" id="UP000637423"/>
    </source>
</evidence>
<dbReference type="Pfam" id="PF00672">
    <property type="entry name" value="HAMP"/>
    <property type="match status" value="1"/>
</dbReference>
<dbReference type="Gene3D" id="3.30.565.10">
    <property type="entry name" value="Histidine kinase-like ATPase, C-terminal domain"/>
    <property type="match status" value="1"/>
</dbReference>
<dbReference type="PROSITE" id="PS50109">
    <property type="entry name" value="HIS_KIN"/>
    <property type="match status" value="1"/>
</dbReference>
<dbReference type="CDD" id="cd00075">
    <property type="entry name" value="HATPase"/>
    <property type="match status" value="1"/>
</dbReference>
<feature type="domain" description="Histidine kinase" evidence="11">
    <location>
        <begin position="261"/>
        <end position="479"/>
    </location>
</feature>
<comment type="subcellular location">
    <subcellularLocation>
        <location evidence="2">Cell membrane</location>
        <topology evidence="2">Multi-pass membrane protein</topology>
    </subcellularLocation>
</comment>
<feature type="transmembrane region" description="Helical" evidence="10">
    <location>
        <begin position="180"/>
        <end position="203"/>
    </location>
</feature>
<dbReference type="InterPro" id="IPR003660">
    <property type="entry name" value="HAMP_dom"/>
</dbReference>
<dbReference type="SUPFAM" id="SSF55874">
    <property type="entry name" value="ATPase domain of HSP90 chaperone/DNA topoisomerase II/histidine kinase"/>
    <property type="match status" value="1"/>
</dbReference>
<comment type="caution">
    <text evidence="13">The sequence shown here is derived from an EMBL/GenBank/DDBJ whole genome shotgun (WGS) entry which is preliminary data.</text>
</comment>
<keyword evidence="5" id="KW-0597">Phosphoprotein</keyword>
<dbReference type="PANTHER" id="PTHR44936:SF10">
    <property type="entry name" value="SENSOR PROTEIN RSTB"/>
    <property type="match status" value="1"/>
</dbReference>
<dbReference type="InterPro" id="IPR036097">
    <property type="entry name" value="HisK_dim/P_sf"/>
</dbReference>
<reference evidence="13" key="1">
    <citation type="journal article" date="2014" name="Int. J. Syst. Evol. Microbiol.">
        <title>Complete genome sequence of Corynebacterium casei LMG S-19264T (=DSM 44701T), isolated from a smear-ripened cheese.</title>
        <authorList>
            <consortium name="US DOE Joint Genome Institute (JGI-PGF)"/>
            <person name="Walter F."/>
            <person name="Albersmeier A."/>
            <person name="Kalinowski J."/>
            <person name="Ruckert C."/>
        </authorList>
    </citation>
    <scope>NUCLEOTIDE SEQUENCE</scope>
    <source>
        <strain evidence="13">CGMCC 1.10998</strain>
    </source>
</reference>
<name>A0A916V1E2_9BURK</name>
<dbReference type="SMART" id="SM00388">
    <property type="entry name" value="HisKA"/>
    <property type="match status" value="1"/>
</dbReference>
<gene>
    <name evidence="13" type="ORF">GCM10011396_49390</name>
</gene>
<keyword evidence="7" id="KW-0547">Nucleotide-binding</keyword>
<reference evidence="13" key="2">
    <citation type="submission" date="2020-09" db="EMBL/GenBank/DDBJ databases">
        <authorList>
            <person name="Sun Q."/>
            <person name="Zhou Y."/>
        </authorList>
    </citation>
    <scope>NUCLEOTIDE SEQUENCE</scope>
    <source>
        <strain evidence="13">CGMCC 1.10998</strain>
    </source>
</reference>
<dbReference type="SUPFAM" id="SSF47384">
    <property type="entry name" value="Homodimeric domain of signal transducing histidine kinase"/>
    <property type="match status" value="1"/>
</dbReference>
<evidence type="ECO:0000256" key="5">
    <source>
        <dbReference type="ARBA" id="ARBA00022553"/>
    </source>
</evidence>
<evidence type="ECO:0000256" key="4">
    <source>
        <dbReference type="ARBA" id="ARBA00022475"/>
    </source>
</evidence>
<dbReference type="CDD" id="cd00082">
    <property type="entry name" value="HisKA"/>
    <property type="match status" value="1"/>
</dbReference>
<proteinExistence type="predicted"/>
<evidence type="ECO:0000256" key="10">
    <source>
        <dbReference type="SAM" id="Phobius"/>
    </source>
</evidence>
<evidence type="ECO:0000256" key="8">
    <source>
        <dbReference type="ARBA" id="ARBA00022777"/>
    </source>
</evidence>
<evidence type="ECO:0000256" key="9">
    <source>
        <dbReference type="ARBA" id="ARBA00022840"/>
    </source>
</evidence>
<evidence type="ECO:0000259" key="11">
    <source>
        <dbReference type="PROSITE" id="PS50109"/>
    </source>
</evidence>
<dbReference type="GO" id="GO:0005524">
    <property type="term" value="F:ATP binding"/>
    <property type="evidence" value="ECO:0007669"/>
    <property type="project" value="UniProtKB-KW"/>
</dbReference>
<evidence type="ECO:0000259" key="12">
    <source>
        <dbReference type="PROSITE" id="PS50885"/>
    </source>
</evidence>
<dbReference type="GO" id="GO:0005886">
    <property type="term" value="C:plasma membrane"/>
    <property type="evidence" value="ECO:0007669"/>
    <property type="project" value="UniProtKB-SubCell"/>
</dbReference>
<dbReference type="GO" id="GO:0000155">
    <property type="term" value="F:phosphorelay sensor kinase activity"/>
    <property type="evidence" value="ECO:0007669"/>
    <property type="project" value="InterPro"/>
</dbReference>
<evidence type="ECO:0000256" key="7">
    <source>
        <dbReference type="ARBA" id="ARBA00022741"/>
    </source>
</evidence>
<evidence type="ECO:0000256" key="2">
    <source>
        <dbReference type="ARBA" id="ARBA00004651"/>
    </source>
</evidence>
<dbReference type="PANTHER" id="PTHR44936">
    <property type="entry name" value="SENSOR PROTEIN CREC"/>
    <property type="match status" value="1"/>
</dbReference>
<protein>
    <recommendedName>
        <fullName evidence="3">histidine kinase</fullName>
        <ecNumber evidence="3">2.7.13.3</ecNumber>
    </recommendedName>
</protein>
<keyword evidence="10" id="KW-0472">Membrane</keyword>
<dbReference type="SMART" id="SM00387">
    <property type="entry name" value="HATPase_c"/>
    <property type="match status" value="1"/>
</dbReference>
<dbReference type="InterPro" id="IPR036890">
    <property type="entry name" value="HATPase_C_sf"/>
</dbReference>
<keyword evidence="8 13" id="KW-0418">Kinase</keyword>
<dbReference type="PRINTS" id="PR00344">
    <property type="entry name" value="BCTRLSENSOR"/>
</dbReference>
<dbReference type="RefSeq" id="WP_188568802.1">
    <property type="nucleotide sequence ID" value="NZ_BMED01000006.1"/>
</dbReference>
<dbReference type="Proteomes" id="UP000637423">
    <property type="component" value="Unassembled WGS sequence"/>
</dbReference>